<protein>
    <submittedName>
        <fullName evidence="2">Uncharacterized protein</fullName>
    </submittedName>
</protein>
<sequence>MSNGITTASGEVVVRGEEEERGCLGVCMMLECERERKMGTGDGEKGHLESLERAKLMLNGSVARNDGAADVRLCWTSFSEQTLTNTAKRRRRCSETERQTWNKEDEMRRNARLASRCQMLAGEGMSGWRNPAAQKSCRKSELN</sequence>
<reference evidence="2 3" key="1">
    <citation type="submission" date="2019-04" db="EMBL/GenBank/DDBJ databases">
        <title>Chromosome genome assembly for Takifugu flavidus.</title>
        <authorList>
            <person name="Xiao S."/>
        </authorList>
    </citation>
    <scope>NUCLEOTIDE SEQUENCE [LARGE SCALE GENOMIC DNA]</scope>
    <source>
        <strain evidence="2">HTHZ2018</strain>
        <tissue evidence="2">Muscle</tissue>
    </source>
</reference>
<evidence type="ECO:0000313" key="2">
    <source>
        <dbReference type="EMBL" id="TWW78994.1"/>
    </source>
</evidence>
<dbReference type="AlphaFoldDB" id="A0A5C6PGP0"/>
<organism evidence="2 3">
    <name type="scientific">Takifugu flavidus</name>
    <name type="common">sansaifugu</name>
    <dbReference type="NCBI Taxonomy" id="433684"/>
    <lineage>
        <taxon>Eukaryota</taxon>
        <taxon>Metazoa</taxon>
        <taxon>Chordata</taxon>
        <taxon>Craniata</taxon>
        <taxon>Vertebrata</taxon>
        <taxon>Euteleostomi</taxon>
        <taxon>Actinopterygii</taxon>
        <taxon>Neopterygii</taxon>
        <taxon>Teleostei</taxon>
        <taxon>Neoteleostei</taxon>
        <taxon>Acanthomorphata</taxon>
        <taxon>Eupercaria</taxon>
        <taxon>Tetraodontiformes</taxon>
        <taxon>Tetradontoidea</taxon>
        <taxon>Tetraodontidae</taxon>
        <taxon>Takifugu</taxon>
    </lineage>
</organism>
<feature type="region of interest" description="Disordered" evidence="1">
    <location>
        <begin position="124"/>
        <end position="143"/>
    </location>
</feature>
<accession>A0A5C6PGP0</accession>
<evidence type="ECO:0000313" key="3">
    <source>
        <dbReference type="Proteomes" id="UP000324091"/>
    </source>
</evidence>
<dbReference type="EMBL" id="RHFK02000002">
    <property type="protein sequence ID" value="TWW78994.1"/>
    <property type="molecule type" value="Genomic_DNA"/>
</dbReference>
<dbReference type="Proteomes" id="UP000324091">
    <property type="component" value="Chromosome 10"/>
</dbReference>
<proteinExistence type="predicted"/>
<name>A0A5C6PGP0_9TELE</name>
<gene>
    <name evidence="2" type="ORF">D4764_10G0000240</name>
</gene>
<keyword evidence="3" id="KW-1185">Reference proteome</keyword>
<comment type="caution">
    <text evidence="2">The sequence shown here is derived from an EMBL/GenBank/DDBJ whole genome shotgun (WGS) entry which is preliminary data.</text>
</comment>
<evidence type="ECO:0000256" key="1">
    <source>
        <dbReference type="SAM" id="MobiDB-lite"/>
    </source>
</evidence>